<dbReference type="FunFam" id="3.80.10.10:FF:000129">
    <property type="entry name" value="Leucine-rich repeat receptor-like kinase"/>
    <property type="match status" value="1"/>
</dbReference>
<dbReference type="Pfam" id="PF00560">
    <property type="entry name" value="LRR_1"/>
    <property type="match status" value="1"/>
</dbReference>
<keyword evidence="9" id="KW-0325">Glycoprotein</keyword>
<comment type="subcellular location">
    <subcellularLocation>
        <location evidence="1">Membrane</location>
        <topology evidence="1">Single-pass membrane protein</topology>
    </subcellularLocation>
</comment>
<sequence length="482" mass="52763">MKLSQFTPTPSFFFLILAATISVAGATVDNDAAVMSSLLKAISPAPTGWSHSTNYCSKWRGVCCSSTGRVTAINLPNLSLTETLPSNLASLSQLTSLNLKGNCFSGQLPSFANHSVIQEIFLDHNKFVSLPVACFQGLTDLRVLTMDNNLNLPQWDFPIELIESPNLVNLSMVSCNLNCLIPEKFFLSSFPNLQNLFLSSNFLNGVLPQTLPKSKIQKICLCQNSFTGPIPNLSKLENLFDLQLKTTNSRASSVSLKNNLLQGPLPQFNSHVKKVDILGTISYCRDIPGPCDWQVMVLLEVAKDLGYPSLLADSWRGNDVCKGWNYVKCDSQEKKVEVVNFHKRHFSGKISAAFGKLTELRNLWLNDNNLIGSIPYELTLLPHLLLLNVSYNNLSGKIPKFNNSMVKLITIGNPLLLGNYNDGTSSNATAPVYTGGGGRNIKPIKVGTGFGIGIKSELGVESGFGFGCKVRIRARSRIQIQV</sequence>
<keyword evidence="4 10" id="KW-0732">Signal</keyword>
<keyword evidence="13" id="KW-1185">Reference proteome</keyword>
<protein>
    <recommendedName>
        <fullName evidence="11">Leucine-rich repeat-containing N-terminal plant-type domain-containing protein</fullName>
    </recommendedName>
</protein>
<dbReference type="InterPro" id="IPR032675">
    <property type="entry name" value="LRR_dom_sf"/>
</dbReference>
<keyword evidence="2" id="KW-0433">Leucine-rich repeat</keyword>
<evidence type="ECO:0000259" key="11">
    <source>
        <dbReference type="Pfam" id="PF08263"/>
    </source>
</evidence>
<feature type="domain" description="Leucine-rich repeat-containing N-terminal plant-type" evidence="11">
    <location>
        <begin position="296"/>
        <end position="330"/>
    </location>
</feature>
<dbReference type="InterPro" id="IPR052422">
    <property type="entry name" value="Auxin_Ser/Thr_Kinase"/>
</dbReference>
<evidence type="ECO:0000313" key="13">
    <source>
        <dbReference type="Proteomes" id="UP000583929"/>
    </source>
</evidence>
<evidence type="ECO:0000256" key="3">
    <source>
        <dbReference type="ARBA" id="ARBA00022692"/>
    </source>
</evidence>
<gene>
    <name evidence="12" type="ORF">G4B88_010819</name>
</gene>
<evidence type="ECO:0000256" key="10">
    <source>
        <dbReference type="SAM" id="SignalP"/>
    </source>
</evidence>
<dbReference type="Pfam" id="PF08263">
    <property type="entry name" value="LRRNT_2"/>
    <property type="match status" value="2"/>
</dbReference>
<evidence type="ECO:0000256" key="4">
    <source>
        <dbReference type="ARBA" id="ARBA00022729"/>
    </source>
</evidence>
<evidence type="ECO:0000256" key="1">
    <source>
        <dbReference type="ARBA" id="ARBA00004167"/>
    </source>
</evidence>
<dbReference type="EMBL" id="JAATIQ010000040">
    <property type="protein sequence ID" value="KAF4395355.1"/>
    <property type="molecule type" value="Genomic_DNA"/>
</dbReference>
<evidence type="ECO:0000256" key="6">
    <source>
        <dbReference type="ARBA" id="ARBA00022989"/>
    </source>
</evidence>
<organism evidence="12 13">
    <name type="scientific">Cannabis sativa</name>
    <name type="common">Hemp</name>
    <name type="synonym">Marijuana</name>
    <dbReference type="NCBI Taxonomy" id="3483"/>
    <lineage>
        <taxon>Eukaryota</taxon>
        <taxon>Viridiplantae</taxon>
        <taxon>Streptophyta</taxon>
        <taxon>Embryophyta</taxon>
        <taxon>Tracheophyta</taxon>
        <taxon>Spermatophyta</taxon>
        <taxon>Magnoliopsida</taxon>
        <taxon>eudicotyledons</taxon>
        <taxon>Gunneridae</taxon>
        <taxon>Pentapetalae</taxon>
        <taxon>rosids</taxon>
        <taxon>fabids</taxon>
        <taxon>Rosales</taxon>
        <taxon>Cannabaceae</taxon>
        <taxon>Cannabis</taxon>
    </lineage>
</organism>
<keyword evidence="5" id="KW-0677">Repeat</keyword>
<dbReference type="InterPro" id="IPR013210">
    <property type="entry name" value="LRR_N_plant-typ"/>
</dbReference>
<feature type="signal peptide" evidence="10">
    <location>
        <begin position="1"/>
        <end position="26"/>
    </location>
</feature>
<proteinExistence type="predicted"/>
<dbReference type="PANTHER" id="PTHR47986">
    <property type="entry name" value="OSJNBA0070M12.3 PROTEIN"/>
    <property type="match status" value="1"/>
</dbReference>
<evidence type="ECO:0000256" key="7">
    <source>
        <dbReference type="ARBA" id="ARBA00023136"/>
    </source>
</evidence>
<dbReference type="InterPro" id="IPR001611">
    <property type="entry name" value="Leu-rich_rpt"/>
</dbReference>
<keyword evidence="7" id="KW-0472">Membrane</keyword>
<dbReference type="Gene3D" id="3.80.10.10">
    <property type="entry name" value="Ribonuclease Inhibitor"/>
    <property type="match status" value="2"/>
</dbReference>
<keyword evidence="3" id="KW-0812">Transmembrane</keyword>
<evidence type="ECO:0000256" key="9">
    <source>
        <dbReference type="ARBA" id="ARBA00023180"/>
    </source>
</evidence>
<keyword evidence="6" id="KW-1133">Transmembrane helix</keyword>
<accession>A0A7J6HJY4</accession>
<dbReference type="SUPFAM" id="SSF52058">
    <property type="entry name" value="L domain-like"/>
    <property type="match status" value="2"/>
</dbReference>
<dbReference type="GO" id="GO:0016020">
    <property type="term" value="C:membrane"/>
    <property type="evidence" value="ECO:0007669"/>
    <property type="project" value="UniProtKB-SubCell"/>
</dbReference>
<feature type="domain" description="Leucine-rich repeat-containing N-terminal plant-type" evidence="11">
    <location>
        <begin position="30"/>
        <end position="65"/>
    </location>
</feature>
<dbReference type="PANTHER" id="PTHR47986:SF10">
    <property type="entry name" value="RECEPTOR-LIKE KINASE TMK4"/>
    <property type="match status" value="1"/>
</dbReference>
<evidence type="ECO:0000256" key="2">
    <source>
        <dbReference type="ARBA" id="ARBA00022614"/>
    </source>
</evidence>
<keyword evidence="8" id="KW-0675">Receptor</keyword>
<comment type="caution">
    <text evidence="12">The sequence shown here is derived from an EMBL/GenBank/DDBJ whole genome shotgun (WGS) entry which is preliminary data.</text>
</comment>
<evidence type="ECO:0000313" key="12">
    <source>
        <dbReference type="EMBL" id="KAF4395355.1"/>
    </source>
</evidence>
<dbReference type="AlphaFoldDB" id="A0A7J6HJY4"/>
<dbReference type="Proteomes" id="UP000583929">
    <property type="component" value="Unassembled WGS sequence"/>
</dbReference>
<reference evidence="12 13" key="1">
    <citation type="journal article" date="2020" name="bioRxiv">
        <title>Sequence and annotation of 42 cannabis genomes reveals extensive copy number variation in cannabinoid synthesis and pathogen resistance genes.</title>
        <authorList>
            <person name="Mckernan K.J."/>
            <person name="Helbert Y."/>
            <person name="Kane L.T."/>
            <person name="Ebling H."/>
            <person name="Zhang L."/>
            <person name="Liu B."/>
            <person name="Eaton Z."/>
            <person name="Mclaughlin S."/>
            <person name="Kingan S."/>
            <person name="Baybayan P."/>
            <person name="Concepcion G."/>
            <person name="Jordan M."/>
            <person name="Riva A."/>
            <person name="Barbazuk W."/>
            <person name="Harkins T."/>
        </authorList>
    </citation>
    <scope>NUCLEOTIDE SEQUENCE [LARGE SCALE GENOMIC DNA]</scope>
    <source>
        <strain evidence="13">cv. Jamaican Lion 4</strain>
        <tissue evidence="12">Leaf</tissue>
    </source>
</reference>
<evidence type="ECO:0000256" key="8">
    <source>
        <dbReference type="ARBA" id="ARBA00023170"/>
    </source>
</evidence>
<evidence type="ECO:0000256" key="5">
    <source>
        <dbReference type="ARBA" id="ARBA00022737"/>
    </source>
</evidence>
<name>A0A7J6HJY4_CANSA</name>
<feature type="chain" id="PRO_5029461389" description="Leucine-rich repeat-containing N-terminal plant-type domain-containing protein" evidence="10">
    <location>
        <begin position="27"/>
        <end position="482"/>
    </location>
</feature>